<dbReference type="InterPro" id="IPR024240">
    <property type="entry name" value="NAGLU_N"/>
</dbReference>
<evidence type="ECO:0000313" key="6">
    <source>
        <dbReference type="EMBL" id="RAO67460.1"/>
    </source>
</evidence>
<evidence type="ECO:0000259" key="3">
    <source>
        <dbReference type="Pfam" id="PF05089"/>
    </source>
</evidence>
<keyword evidence="2" id="KW-0732">Signal</keyword>
<dbReference type="PANTHER" id="PTHR12872:SF1">
    <property type="entry name" value="ALPHA-N-ACETYLGLUCOSAMINIDASE"/>
    <property type="match status" value="1"/>
</dbReference>
<reference evidence="6 7" key="1">
    <citation type="journal article" date="2017" name="Biotechnol. Biofuels">
        <title>Differential beta-glucosidase expression as a function of carbon source availability in Talaromyces amestolkiae: a genomic and proteomic approach.</title>
        <authorList>
            <person name="de Eugenio L.I."/>
            <person name="Mendez-Liter J.A."/>
            <person name="Nieto-Dominguez M."/>
            <person name="Alonso L."/>
            <person name="Gil-Munoz J."/>
            <person name="Barriuso J."/>
            <person name="Prieto A."/>
            <person name="Martinez M.J."/>
        </authorList>
    </citation>
    <scope>NUCLEOTIDE SEQUENCE [LARGE SCALE GENOMIC DNA]</scope>
    <source>
        <strain evidence="6 7">CIB</strain>
    </source>
</reference>
<dbReference type="InterPro" id="IPR024732">
    <property type="entry name" value="NAGLU_C"/>
</dbReference>
<evidence type="ECO:0000256" key="2">
    <source>
        <dbReference type="SAM" id="SignalP"/>
    </source>
</evidence>
<dbReference type="Pfam" id="PF12972">
    <property type="entry name" value="NAGLU_C"/>
    <property type="match status" value="1"/>
</dbReference>
<dbReference type="RefSeq" id="XP_040731976.1">
    <property type="nucleotide sequence ID" value="XM_040875732.1"/>
</dbReference>
<sequence length="731" mass="81475">MRVLLLLLIGILAPAALSLSTDGIYDLVKRRLPQHADSFEFSLGNETDKNATVNDKYVVSSTSDGKILVEGNSLSALSSGLETVTTLPPLIEPLTGSSVVPWRYHFNTVTFSYTAAFWSWDDWELQLDWMALHGINLPLAWVGAEKILVDVFRELGLTDSEIQSFLSGPAFQPWNRLGNIQGAWGGGEIPFSWIDRQFEMQLQIVSRMAELGMTPVLPAFSGYVPRAITRVLPNATVVNGSQWDGFPVQYTNDTFLEPSDPTFAAIQKSFIGKQQAAYGSNVTHIYTLDQYNENAPYSGDLYYLQNVTRNTWQSLKAADPEAVWMMQGWLFYANSAFWTDDRIEAFLSGVETDSDMIILDLVSDAAPLWQGTKSYYGKPWIWCQMHDFGGNMGFMGRILNVTQNATEALAESGSLVGFGNTMEGQEGNEVIYDLLLDQAWSNSPIDTEKYFHRWVTARYGPGASPADTYAAWERLRTSVYNVTDPNSIAVPWPVVVYTPGIGIANITSVTSLPYDPSFVVEAWSLLYNSAKDEPSLWNNPSYQHDLVDLTRQVLENAFIPRYETLTDLYTGTNASTEAISAAGKVLLDLLETLDTVLATNKNFLLATWLTDARSWAGDNSSVEDFFEYDARNIITLWGPNGEIKDYASKSWAGLVSSYYAPRWKIFVEYLASTPASAYNSTVIDAKLLDFAQQWQNEKTQSNTAVSTNGKLNEVLQQAVKQWPDIFDSSSS</sequence>
<evidence type="ECO:0000256" key="1">
    <source>
        <dbReference type="ARBA" id="ARBA00022801"/>
    </source>
</evidence>
<dbReference type="Pfam" id="PF12971">
    <property type="entry name" value="NAGLU_N"/>
    <property type="match status" value="1"/>
</dbReference>
<dbReference type="InterPro" id="IPR024733">
    <property type="entry name" value="NAGLU_tim-barrel"/>
</dbReference>
<evidence type="ECO:0000313" key="7">
    <source>
        <dbReference type="Proteomes" id="UP000249363"/>
    </source>
</evidence>
<dbReference type="Gene3D" id="3.20.20.80">
    <property type="entry name" value="Glycosidases"/>
    <property type="match status" value="1"/>
</dbReference>
<evidence type="ECO:0000259" key="5">
    <source>
        <dbReference type="Pfam" id="PF12972"/>
    </source>
</evidence>
<dbReference type="SUPFAM" id="SSF51445">
    <property type="entry name" value="(Trans)glycosidases"/>
    <property type="match status" value="1"/>
</dbReference>
<dbReference type="Proteomes" id="UP000249363">
    <property type="component" value="Unassembled WGS sequence"/>
</dbReference>
<dbReference type="OrthoDB" id="64736at2759"/>
<dbReference type="EMBL" id="MIKG01000005">
    <property type="protein sequence ID" value="RAO67460.1"/>
    <property type="molecule type" value="Genomic_DNA"/>
</dbReference>
<accession>A0A364KV69</accession>
<dbReference type="InterPro" id="IPR017853">
    <property type="entry name" value="GH"/>
</dbReference>
<keyword evidence="7" id="KW-1185">Reference proteome</keyword>
<dbReference type="Pfam" id="PF05089">
    <property type="entry name" value="NAGLU"/>
    <property type="match status" value="1"/>
</dbReference>
<proteinExistence type="predicted"/>
<evidence type="ECO:0008006" key="8">
    <source>
        <dbReference type="Google" id="ProtNLM"/>
    </source>
</evidence>
<feature type="signal peptide" evidence="2">
    <location>
        <begin position="1"/>
        <end position="18"/>
    </location>
</feature>
<dbReference type="Gene3D" id="3.30.379.10">
    <property type="entry name" value="Chitobiase/beta-hexosaminidase domain 2-like"/>
    <property type="match status" value="1"/>
</dbReference>
<feature type="chain" id="PRO_5016620890" description="Alpha-N-acetylglucosaminidase" evidence="2">
    <location>
        <begin position="19"/>
        <end position="731"/>
    </location>
</feature>
<evidence type="ECO:0000259" key="4">
    <source>
        <dbReference type="Pfam" id="PF12971"/>
    </source>
</evidence>
<dbReference type="GeneID" id="63792688"/>
<protein>
    <recommendedName>
        <fullName evidence="8">Alpha-N-acetylglucosaminidase</fullName>
    </recommendedName>
</protein>
<keyword evidence="1" id="KW-0378">Hydrolase</keyword>
<organism evidence="6 7">
    <name type="scientific">Talaromyces amestolkiae</name>
    <dbReference type="NCBI Taxonomy" id="1196081"/>
    <lineage>
        <taxon>Eukaryota</taxon>
        <taxon>Fungi</taxon>
        <taxon>Dikarya</taxon>
        <taxon>Ascomycota</taxon>
        <taxon>Pezizomycotina</taxon>
        <taxon>Eurotiomycetes</taxon>
        <taxon>Eurotiomycetidae</taxon>
        <taxon>Eurotiales</taxon>
        <taxon>Trichocomaceae</taxon>
        <taxon>Talaromyces</taxon>
        <taxon>Talaromyces sect. Talaromyces</taxon>
    </lineage>
</organism>
<name>A0A364KV69_TALAM</name>
<gene>
    <name evidence="6" type="ORF">BHQ10_003472</name>
</gene>
<dbReference type="InterPro" id="IPR029018">
    <property type="entry name" value="Hex-like_dom2"/>
</dbReference>
<comment type="caution">
    <text evidence="6">The sequence shown here is derived from an EMBL/GenBank/DDBJ whole genome shotgun (WGS) entry which is preliminary data.</text>
</comment>
<dbReference type="AlphaFoldDB" id="A0A364KV69"/>
<feature type="domain" description="Alpha-N-acetylglucosaminidase C-terminal" evidence="5">
    <location>
        <begin position="450"/>
        <end position="710"/>
    </location>
</feature>
<dbReference type="Gene3D" id="1.20.120.670">
    <property type="entry name" value="N-acetyl-b-d-glucoasminidase"/>
    <property type="match status" value="1"/>
</dbReference>
<dbReference type="PANTHER" id="PTHR12872">
    <property type="entry name" value="ALPHA-N-ACETYLGLUCOSAMINIDASE"/>
    <property type="match status" value="1"/>
</dbReference>
<feature type="domain" description="Alpha-N-acetylglucosaminidase tim-barrel" evidence="3">
    <location>
        <begin position="103"/>
        <end position="441"/>
    </location>
</feature>
<dbReference type="GO" id="GO:0016787">
    <property type="term" value="F:hydrolase activity"/>
    <property type="evidence" value="ECO:0007669"/>
    <property type="project" value="UniProtKB-KW"/>
</dbReference>
<dbReference type="InterPro" id="IPR007781">
    <property type="entry name" value="NAGLU"/>
</dbReference>
<feature type="domain" description="Alpha-N-acetylglucosaminidase N-terminal" evidence="4">
    <location>
        <begin position="23"/>
        <end position="82"/>
    </location>
</feature>